<gene>
    <name evidence="1" type="ORF">E0F88_22715</name>
</gene>
<sequence>MHDDSHSYSTLRILSQSANGYIGRCNCCDHYNFVFGNFLFLFSEEGLNGFCSILYDKQHVHSLESPLPNGKNILFPSPIPNFMLSFTEEEIEEIKGLFQETLLALEIDRIFAHNK</sequence>
<dbReference type="Proteomes" id="UP000294850">
    <property type="component" value="Unassembled WGS sequence"/>
</dbReference>
<name>A0A4R5DGZ6_9BACT</name>
<accession>A0A4R5DGZ6</accession>
<dbReference type="OrthoDB" id="958751at2"/>
<dbReference type="AlphaFoldDB" id="A0A4R5DGZ6"/>
<proteinExistence type="predicted"/>
<organism evidence="1 2">
    <name type="scientific">Dyadobacter psychrotolerans</name>
    <dbReference type="NCBI Taxonomy" id="2541721"/>
    <lineage>
        <taxon>Bacteria</taxon>
        <taxon>Pseudomonadati</taxon>
        <taxon>Bacteroidota</taxon>
        <taxon>Cytophagia</taxon>
        <taxon>Cytophagales</taxon>
        <taxon>Spirosomataceae</taxon>
        <taxon>Dyadobacter</taxon>
    </lineage>
</organism>
<evidence type="ECO:0000313" key="2">
    <source>
        <dbReference type="Proteomes" id="UP000294850"/>
    </source>
</evidence>
<reference evidence="1 2" key="1">
    <citation type="submission" date="2019-03" db="EMBL/GenBank/DDBJ databases">
        <title>Dyadobacter AR-3-6 sp. nov., isolated from arctic soil.</title>
        <authorList>
            <person name="Chaudhary D.K."/>
        </authorList>
    </citation>
    <scope>NUCLEOTIDE SEQUENCE [LARGE SCALE GENOMIC DNA]</scope>
    <source>
        <strain evidence="1 2">AR-3-6</strain>
    </source>
</reference>
<dbReference type="RefSeq" id="WP_131960574.1">
    <property type="nucleotide sequence ID" value="NZ_SMFL01000009.1"/>
</dbReference>
<dbReference type="EMBL" id="SMFL01000009">
    <property type="protein sequence ID" value="TDE12507.1"/>
    <property type="molecule type" value="Genomic_DNA"/>
</dbReference>
<comment type="caution">
    <text evidence="1">The sequence shown here is derived from an EMBL/GenBank/DDBJ whole genome shotgun (WGS) entry which is preliminary data.</text>
</comment>
<dbReference type="Pfam" id="PF20391">
    <property type="entry name" value="DUF6686"/>
    <property type="match status" value="1"/>
</dbReference>
<evidence type="ECO:0000313" key="1">
    <source>
        <dbReference type="EMBL" id="TDE12507.1"/>
    </source>
</evidence>
<keyword evidence="2" id="KW-1185">Reference proteome</keyword>
<protein>
    <submittedName>
        <fullName evidence="1">Uncharacterized protein</fullName>
    </submittedName>
</protein>
<dbReference type="InterPro" id="IPR046508">
    <property type="entry name" value="DUF6686"/>
</dbReference>